<evidence type="ECO:0000313" key="6">
    <source>
        <dbReference type="EMBL" id="MCK8783581.1"/>
    </source>
</evidence>
<feature type="domain" description="Alpha-2-macroglobulin" evidence="5">
    <location>
        <begin position="1087"/>
        <end position="1176"/>
    </location>
</feature>
<comment type="caution">
    <text evidence="6">The sequence shown here is derived from an EMBL/GenBank/DDBJ whole genome shotgun (WGS) entry which is preliminary data.</text>
</comment>
<reference evidence="6" key="1">
    <citation type="submission" date="2022-04" db="EMBL/GenBank/DDBJ databases">
        <title>Roseomonas acroporae sp. nov., isolated from coral Acropora digitifera.</title>
        <authorList>
            <person name="Sun H."/>
        </authorList>
    </citation>
    <scope>NUCLEOTIDE SEQUENCE</scope>
    <source>
        <strain evidence="6">NAR14</strain>
    </source>
</reference>
<proteinExistence type="inferred from homology"/>
<dbReference type="InterPro" id="IPR041462">
    <property type="entry name" value="Bact_A2M_MG6"/>
</dbReference>
<dbReference type="Pfam" id="PF17973">
    <property type="entry name" value="bMG10"/>
    <property type="match status" value="1"/>
</dbReference>
<sequence length="1733" mass="184741">MKRPLWVLLLLALFAATLPPGPAAAFDLPGLSADSNAYWSEIRRRNPAGGATSQQRAQMEQRAATAERAGNWTALAGALEDRLAAGPVTPELWLALARAQLRRQPPEANRALQAAWKAFEAAAAGPPEIPSLQLMAQALQLLDRPVQLVETWSALVERDPDNARFQAALAEARRNAGMLVRNVRTDSDAEPARACIGFLTPPARRQDWQPADWVRTEPPVPGLAVNREGDALCLVGLPYGRTTQVTLRAGMPGEDGLRIARDIPLSVSIGNRTPRIAFDNRTFILPRGQEPRVSVATVNVSTLRLQLVRVTERSLVPLRNQWRLGQTLESYQADDVASDSGRVIWEGRADIPGFEANATRRTALPLPDAVRDAGPGLTILVARPGDGTRGNDDPLVAVLPLISTDLGLVAWRGADGLAVQARGLGDARARQGVRVTLLARNNEILGEATTDANGLARFGAPLLRGTGPGAPVSVHAEYGEGARADLAQLDLDEAAFDLSDRGATGLPHPGPADVFLWLDRGIYRPGETVNVAGLLRDGGGAPLAGSSGDLPVRLRVRRPNGQVFAETVPPRVPGAAVVWPVTLSATAPAGQWTVEALIDPNLPAVASTTFRVDAFVPERLAVTLGPAPGPIVPGTTLNLPANARFLYGAPGAGLTGTAELRLSIDPEPFADWRGWSFGQVDERFAPDLVTIPMPATDAQGNGTVPVRLDRAPDTTHPLRADLRLDVDQPDGRPSRASIQLPVRAPGNLIAVRPGFQGDAVDQGNEAAFEIAAVSNEGRAVAAPLKLRLVRERSSWRIVVRDSLARYETVYRDEPVDAADLRPAPGRPARFARRLPFGRYRLEVTDPNGLALTSLRFYSGWGAAAEASDAPDRVEVSTDRQGYAPGDRARVHIQAPFAGRASVAVLTDRLVSLREIDVAEGGSEIEVPVDGAWGPGAYVAVTVFRPGGGAADKSAGRPGRALGLVWVGLDPASRRLDVAIEGEQRVAPRQRITIPVRLAVPGGGPGGGTLPAGAMLTLAAVDEGILRLTNFATPDPVDHYLGRRRLGLDLRDDYGRMIPPAEGEATRLRQGGDDMGGDLGIEIPQRTVALFSGPVAVGPDGRATVTLDIPDFNGELRLMAVAWAGDRVGAGSRPLTVRDPVVAEALLPRFLVPGDEARLNVLLHNIDLPQGEVVALVSVGGGLELAGAGRLSANLAPNARALPNTRLRAVAAGEGTVRLAVTGPGGFQAEREWRITIRSSRPAVTEVASAELQGGRETRLVPPTERFLPNTWRASAVLGGAVRYDAAALLRAIEQYPFFCVEQAASRVLALALLPEEGIGGQDRLDRLNRAVNFVLDRQRYDGTFGLWSAQGEESPWVTVYAVEALLRAKAGGAIVPEMPLNQALRAIEEAVEEAETDKPEDRAVQAYRLHVMSLAGRPRLGAARRLLEDLEHIPTPLARAQLGAAFARAGDTRRAEQVFAAAIDAPARRPWAFDYGSATRDSLAVALLLQESGVLPDRRSALLGRLPGQEMTANNTSTQEQAWAVATAAMLGRDGLPARAAIDGATLPERPVISVSLSGPATLRNLGDTPLWHSTSVTGVPVQPAPAARAGMRLTRRFLDLNGQPLKLEELRQNTSFILLLEGRAETGETHQALVQQGLPAGWEIVSRLGPGEVTGMPWLGTLSEPAAQPALDDRYAAAIDLTPEEPAFRVAVRLRAVTPGRFELPGADLADMYRPVVFARQNSGQITVRPAE</sequence>
<dbReference type="Pfam" id="PF01835">
    <property type="entry name" value="MG2"/>
    <property type="match status" value="1"/>
</dbReference>
<keyword evidence="7" id="KW-1185">Reference proteome</keyword>
<dbReference type="PANTHER" id="PTHR40094">
    <property type="entry name" value="ALPHA-2-MACROGLOBULIN HOMOLOG"/>
    <property type="match status" value="1"/>
</dbReference>
<dbReference type="SMART" id="SM01359">
    <property type="entry name" value="A2M_N_2"/>
    <property type="match status" value="1"/>
</dbReference>
<dbReference type="InterPro" id="IPR041246">
    <property type="entry name" value="Bact_MG10"/>
</dbReference>
<dbReference type="PIRSF" id="PIRSF038980">
    <property type="entry name" value="A2M_bac"/>
    <property type="match status" value="1"/>
</dbReference>
<dbReference type="Pfam" id="PF17962">
    <property type="entry name" value="bMG6"/>
    <property type="match status" value="1"/>
</dbReference>
<dbReference type="SUPFAM" id="SSF48239">
    <property type="entry name" value="Terpenoid cyclases/Protein prenyltransferases"/>
    <property type="match status" value="1"/>
</dbReference>
<evidence type="ECO:0000313" key="7">
    <source>
        <dbReference type="Proteomes" id="UP001139516"/>
    </source>
</evidence>
<keyword evidence="2 3" id="KW-0732">Signal</keyword>
<protein>
    <submittedName>
        <fullName evidence="6">Alpha-2-macroglobulin family protein</fullName>
    </submittedName>
</protein>
<feature type="domain" description="Alpha-2-macroglobulin bait region" evidence="4">
    <location>
        <begin position="873"/>
        <end position="1027"/>
    </location>
</feature>
<name>A0A9X2BTW4_9PROT</name>
<evidence type="ECO:0000256" key="2">
    <source>
        <dbReference type="ARBA" id="ARBA00022729"/>
    </source>
</evidence>
<dbReference type="InterPro" id="IPR026284">
    <property type="entry name" value="A2MG_proteobact"/>
</dbReference>
<dbReference type="Gene3D" id="1.50.10.20">
    <property type="match status" value="1"/>
</dbReference>
<dbReference type="RefSeq" id="WP_248665705.1">
    <property type="nucleotide sequence ID" value="NZ_JALPRX010000014.1"/>
</dbReference>
<dbReference type="InterPro" id="IPR008930">
    <property type="entry name" value="Terpenoid_cyclase/PrenylTrfase"/>
</dbReference>
<dbReference type="PANTHER" id="PTHR40094:SF1">
    <property type="entry name" value="UBIQUITIN DOMAIN-CONTAINING PROTEIN"/>
    <property type="match status" value="1"/>
</dbReference>
<dbReference type="InterPro" id="IPR021868">
    <property type="entry name" value="Alpha_2_Macroglob_MG3"/>
</dbReference>
<comment type="similarity">
    <text evidence="1">Belongs to the protease inhibitor I39 (alpha-2-macroglobulin) family. Bacterial alpha-2-macroglobulin subfamily.</text>
</comment>
<dbReference type="InterPro" id="IPR049120">
    <property type="entry name" value="A2M_bMG2"/>
</dbReference>
<dbReference type="Pfam" id="PF17972">
    <property type="entry name" value="bMG5"/>
    <property type="match status" value="1"/>
</dbReference>
<dbReference type="InterPro" id="IPR011625">
    <property type="entry name" value="A2M_N_BRD"/>
</dbReference>
<dbReference type="Pfam" id="PF07703">
    <property type="entry name" value="A2M_BRD"/>
    <property type="match status" value="1"/>
</dbReference>
<evidence type="ECO:0000259" key="5">
    <source>
        <dbReference type="SMART" id="SM01360"/>
    </source>
</evidence>
<dbReference type="EMBL" id="JALPRX010000014">
    <property type="protein sequence ID" value="MCK8783581.1"/>
    <property type="molecule type" value="Genomic_DNA"/>
</dbReference>
<dbReference type="Proteomes" id="UP001139516">
    <property type="component" value="Unassembled WGS sequence"/>
</dbReference>
<dbReference type="GO" id="GO:0004866">
    <property type="term" value="F:endopeptidase inhibitor activity"/>
    <property type="evidence" value="ECO:0007669"/>
    <property type="project" value="InterPro"/>
</dbReference>
<dbReference type="InterPro" id="IPR001599">
    <property type="entry name" value="Macroglobln_a2"/>
</dbReference>
<dbReference type="CDD" id="cd02891">
    <property type="entry name" value="A2M_like"/>
    <property type="match status" value="1"/>
</dbReference>
<dbReference type="InterPro" id="IPR011990">
    <property type="entry name" value="TPR-like_helical_dom_sf"/>
</dbReference>
<dbReference type="Pfam" id="PF00207">
    <property type="entry name" value="A2M"/>
    <property type="match status" value="1"/>
</dbReference>
<dbReference type="InterPro" id="IPR002890">
    <property type="entry name" value="MG2"/>
</dbReference>
<dbReference type="InterPro" id="IPR041203">
    <property type="entry name" value="Bact_A2M_MG5"/>
</dbReference>
<dbReference type="SMART" id="SM01360">
    <property type="entry name" value="A2M"/>
    <property type="match status" value="1"/>
</dbReference>
<dbReference type="Gene3D" id="1.25.40.10">
    <property type="entry name" value="Tetratricopeptide repeat domain"/>
    <property type="match status" value="1"/>
</dbReference>
<feature type="signal peptide" evidence="3">
    <location>
        <begin position="1"/>
        <end position="25"/>
    </location>
</feature>
<dbReference type="InterPro" id="IPR051802">
    <property type="entry name" value="YfhM-like"/>
</dbReference>
<organism evidence="6 7">
    <name type="scientific">Roseomonas acroporae</name>
    <dbReference type="NCBI Taxonomy" id="2937791"/>
    <lineage>
        <taxon>Bacteria</taxon>
        <taxon>Pseudomonadati</taxon>
        <taxon>Pseudomonadota</taxon>
        <taxon>Alphaproteobacteria</taxon>
        <taxon>Acetobacterales</taxon>
        <taxon>Roseomonadaceae</taxon>
        <taxon>Roseomonas</taxon>
    </lineage>
</organism>
<dbReference type="Pfam" id="PF11974">
    <property type="entry name" value="bMG3"/>
    <property type="match status" value="1"/>
</dbReference>
<gene>
    <name evidence="6" type="ORF">M0638_04200</name>
</gene>
<evidence type="ECO:0000256" key="1">
    <source>
        <dbReference type="ARBA" id="ARBA00010556"/>
    </source>
</evidence>
<dbReference type="Pfam" id="PF21142">
    <property type="entry name" value="A2M_bMG2"/>
    <property type="match status" value="1"/>
</dbReference>
<dbReference type="Gene3D" id="2.60.40.1930">
    <property type="match status" value="1"/>
</dbReference>
<accession>A0A9X2BTW4</accession>
<evidence type="ECO:0000259" key="4">
    <source>
        <dbReference type="SMART" id="SM01359"/>
    </source>
</evidence>
<feature type="chain" id="PRO_5040929182" evidence="3">
    <location>
        <begin position="26"/>
        <end position="1733"/>
    </location>
</feature>
<evidence type="ECO:0000256" key="3">
    <source>
        <dbReference type="SAM" id="SignalP"/>
    </source>
</evidence>